<dbReference type="InterPro" id="IPR001789">
    <property type="entry name" value="Sig_transdc_resp-reg_receiver"/>
</dbReference>
<evidence type="ECO:0000256" key="1">
    <source>
        <dbReference type="ARBA" id="ARBA00022553"/>
    </source>
</evidence>
<evidence type="ECO:0000259" key="3">
    <source>
        <dbReference type="PROSITE" id="PS50110"/>
    </source>
</evidence>
<dbReference type="InterPro" id="IPR011006">
    <property type="entry name" value="CheY-like_superfamily"/>
</dbReference>
<sequence>MPTNILLLDDSKVARMATRRIIAEALPDAVVVDTGDLAEVFDLVAGTPFDLVLIDYNMPGENGLSLAERLSARHPGLRMALLTANIQESVIQRARSMGLAFLPKPLRPDAVRDALK</sequence>
<evidence type="ECO:0000313" key="4">
    <source>
        <dbReference type="EMBL" id="GGF15805.1"/>
    </source>
</evidence>
<evidence type="ECO:0000256" key="2">
    <source>
        <dbReference type="PROSITE-ProRule" id="PRU00169"/>
    </source>
</evidence>
<keyword evidence="1 2" id="KW-0597">Phosphoprotein</keyword>
<dbReference type="AlphaFoldDB" id="A0A8J2YU76"/>
<keyword evidence="5" id="KW-1185">Reference proteome</keyword>
<dbReference type="RefSeq" id="WP_189045574.1">
    <property type="nucleotide sequence ID" value="NZ_BMJQ01000005.1"/>
</dbReference>
<dbReference type="CDD" id="cd17535">
    <property type="entry name" value="REC_NarL-like"/>
    <property type="match status" value="1"/>
</dbReference>
<dbReference type="GO" id="GO:0000160">
    <property type="term" value="P:phosphorelay signal transduction system"/>
    <property type="evidence" value="ECO:0007669"/>
    <property type="project" value="InterPro"/>
</dbReference>
<reference evidence="4" key="1">
    <citation type="journal article" date="2014" name="Int. J. Syst. Evol. Microbiol.">
        <title>Complete genome sequence of Corynebacterium casei LMG S-19264T (=DSM 44701T), isolated from a smear-ripened cheese.</title>
        <authorList>
            <consortium name="US DOE Joint Genome Institute (JGI-PGF)"/>
            <person name="Walter F."/>
            <person name="Albersmeier A."/>
            <person name="Kalinowski J."/>
            <person name="Ruckert C."/>
        </authorList>
    </citation>
    <scope>NUCLEOTIDE SEQUENCE</scope>
    <source>
        <strain evidence="4">CGMCC 1.15725</strain>
    </source>
</reference>
<organism evidence="4 5">
    <name type="scientific">Aliidongia dinghuensis</name>
    <dbReference type="NCBI Taxonomy" id="1867774"/>
    <lineage>
        <taxon>Bacteria</taxon>
        <taxon>Pseudomonadati</taxon>
        <taxon>Pseudomonadota</taxon>
        <taxon>Alphaproteobacteria</taxon>
        <taxon>Rhodospirillales</taxon>
        <taxon>Dongiaceae</taxon>
        <taxon>Aliidongia</taxon>
    </lineage>
</organism>
<reference evidence="4" key="2">
    <citation type="submission" date="2020-09" db="EMBL/GenBank/DDBJ databases">
        <authorList>
            <person name="Sun Q."/>
            <person name="Zhou Y."/>
        </authorList>
    </citation>
    <scope>NUCLEOTIDE SEQUENCE</scope>
    <source>
        <strain evidence="4">CGMCC 1.15725</strain>
    </source>
</reference>
<dbReference type="InterPro" id="IPR058245">
    <property type="entry name" value="NreC/VraR/RcsB-like_REC"/>
</dbReference>
<feature type="modified residue" description="4-aspartylphosphate" evidence="2">
    <location>
        <position position="55"/>
    </location>
</feature>
<dbReference type="PANTHER" id="PTHR44591">
    <property type="entry name" value="STRESS RESPONSE REGULATOR PROTEIN 1"/>
    <property type="match status" value="1"/>
</dbReference>
<dbReference type="Gene3D" id="3.40.50.2300">
    <property type="match status" value="1"/>
</dbReference>
<protein>
    <recommendedName>
        <fullName evidence="3">Response regulatory domain-containing protein</fullName>
    </recommendedName>
</protein>
<proteinExistence type="predicted"/>
<dbReference type="PROSITE" id="PS50110">
    <property type="entry name" value="RESPONSE_REGULATORY"/>
    <property type="match status" value="1"/>
</dbReference>
<accession>A0A8J2YU76</accession>
<gene>
    <name evidence="4" type="ORF">GCM10011611_21970</name>
</gene>
<dbReference type="EMBL" id="BMJQ01000005">
    <property type="protein sequence ID" value="GGF15805.1"/>
    <property type="molecule type" value="Genomic_DNA"/>
</dbReference>
<name>A0A8J2YU76_9PROT</name>
<dbReference type="SUPFAM" id="SSF52172">
    <property type="entry name" value="CheY-like"/>
    <property type="match status" value="1"/>
</dbReference>
<feature type="domain" description="Response regulatory" evidence="3">
    <location>
        <begin position="4"/>
        <end position="116"/>
    </location>
</feature>
<dbReference type="Pfam" id="PF00072">
    <property type="entry name" value="Response_reg"/>
    <property type="match status" value="1"/>
</dbReference>
<dbReference type="InterPro" id="IPR050595">
    <property type="entry name" value="Bact_response_regulator"/>
</dbReference>
<dbReference type="Proteomes" id="UP000646365">
    <property type="component" value="Unassembled WGS sequence"/>
</dbReference>
<dbReference type="SMART" id="SM00448">
    <property type="entry name" value="REC"/>
    <property type="match status" value="1"/>
</dbReference>
<comment type="caution">
    <text evidence="4">The sequence shown here is derived from an EMBL/GenBank/DDBJ whole genome shotgun (WGS) entry which is preliminary data.</text>
</comment>
<dbReference type="PANTHER" id="PTHR44591:SF24">
    <property type="entry name" value="PROTEIN-GLUTAMATE METHYLESTERASE_PROTEIN-GLUTAMINE GLUTAMINASE 1"/>
    <property type="match status" value="1"/>
</dbReference>
<evidence type="ECO:0000313" key="5">
    <source>
        <dbReference type="Proteomes" id="UP000646365"/>
    </source>
</evidence>